<keyword evidence="3" id="KW-1185">Reference proteome</keyword>
<evidence type="ECO:0000256" key="1">
    <source>
        <dbReference type="SAM" id="MobiDB-lite"/>
    </source>
</evidence>
<proteinExistence type="predicted"/>
<name>A0ABU4S3F7_9GAMM</name>
<comment type="caution">
    <text evidence="2">The sequence shown here is derived from an EMBL/GenBank/DDBJ whole genome shotgun (WGS) entry which is preliminary data.</text>
</comment>
<reference evidence="2 3" key="1">
    <citation type="submission" date="2023-11" db="EMBL/GenBank/DDBJ databases">
        <title>Gilvimarinus fulvus sp. nov., isolated from the surface of Kelp.</title>
        <authorList>
            <person name="Sun Y.Y."/>
            <person name="Gong Y."/>
            <person name="Du Z.J."/>
        </authorList>
    </citation>
    <scope>NUCLEOTIDE SEQUENCE [LARGE SCALE GENOMIC DNA]</scope>
    <source>
        <strain evidence="2 3">SDUM040013</strain>
    </source>
</reference>
<gene>
    <name evidence="2" type="ORF">SCD92_13295</name>
</gene>
<feature type="region of interest" description="Disordered" evidence="1">
    <location>
        <begin position="215"/>
        <end position="241"/>
    </location>
</feature>
<accession>A0ABU4S3F7</accession>
<sequence>MEQEKTTYDIIFRGDIVLGHSLNDVKQRLQQLFKADAAKIEALFTGRPVPLKRNLDEATARKYQAVLQKAGAEVSVKVAGATQSPASRPEPVPRKRQLSLAPAGENLLRRSERQKADAVEIDTSTLTLRAVEGNLLDQTEVAPEPVAAVVTPEFDLAEVGADLVSENERQTIPLPTIEPESWGLSEVGEDLLRPEETEQPDVVVVKELAVELAPVGSDMGELKEDKPAVNPDTSQLKLEDR</sequence>
<evidence type="ECO:0000313" key="3">
    <source>
        <dbReference type="Proteomes" id="UP001273505"/>
    </source>
</evidence>
<evidence type="ECO:0008006" key="4">
    <source>
        <dbReference type="Google" id="ProtNLM"/>
    </source>
</evidence>
<organism evidence="2 3">
    <name type="scientific">Gilvimarinus gilvus</name>
    <dbReference type="NCBI Taxonomy" id="3058038"/>
    <lineage>
        <taxon>Bacteria</taxon>
        <taxon>Pseudomonadati</taxon>
        <taxon>Pseudomonadota</taxon>
        <taxon>Gammaproteobacteria</taxon>
        <taxon>Cellvibrionales</taxon>
        <taxon>Cellvibrionaceae</taxon>
        <taxon>Gilvimarinus</taxon>
    </lineage>
</organism>
<feature type="compositionally biased region" description="Polar residues" evidence="1">
    <location>
        <begin position="231"/>
        <end position="241"/>
    </location>
</feature>
<dbReference type="RefSeq" id="WP_302722316.1">
    <property type="nucleotide sequence ID" value="NZ_JAULRU010000514.1"/>
</dbReference>
<protein>
    <recommendedName>
        <fullName evidence="4">Ribosomal protein L7/L12 C-terminal domain-containing protein</fullName>
    </recommendedName>
</protein>
<evidence type="ECO:0000313" key="2">
    <source>
        <dbReference type="EMBL" id="MDX6850343.1"/>
    </source>
</evidence>
<dbReference type="EMBL" id="JAXAFO010000023">
    <property type="protein sequence ID" value="MDX6850343.1"/>
    <property type="molecule type" value="Genomic_DNA"/>
</dbReference>
<dbReference type="Proteomes" id="UP001273505">
    <property type="component" value="Unassembled WGS sequence"/>
</dbReference>